<comment type="caution">
    <text evidence="2">The sequence shown here is derived from an EMBL/GenBank/DDBJ whole genome shotgun (WGS) entry which is preliminary data.</text>
</comment>
<gene>
    <name evidence="2" type="ORF">CP554_06695</name>
</gene>
<organism evidence="2 3">
    <name type="scientific">Klebsiella pneumoniae</name>
    <dbReference type="NCBI Taxonomy" id="573"/>
    <lineage>
        <taxon>Bacteria</taxon>
        <taxon>Pseudomonadati</taxon>
        <taxon>Pseudomonadota</taxon>
        <taxon>Gammaproteobacteria</taxon>
        <taxon>Enterobacterales</taxon>
        <taxon>Enterobacteriaceae</taxon>
        <taxon>Klebsiella/Raoultella group</taxon>
        <taxon>Klebsiella</taxon>
        <taxon>Klebsiella pneumoniae complex</taxon>
    </lineage>
</organism>
<sequence>MSVWNIIVLIFAIIIYVLPGVIASSREHKNATAIWVLNIVLGWSFLGWIAALVWSFTNPGVVKLEPQVFGADSAGGGSVDDTKKCPYCAETIKKEAILCRFCGKDL</sequence>
<accession>A0AAX1BXH0</accession>
<dbReference type="Proteomes" id="UP000245817">
    <property type="component" value="Unassembled WGS sequence"/>
</dbReference>
<evidence type="ECO:0000256" key="1">
    <source>
        <dbReference type="SAM" id="Phobius"/>
    </source>
</evidence>
<dbReference type="InterPro" id="IPR016410">
    <property type="entry name" value="Phage_imm"/>
</dbReference>
<feature type="transmembrane region" description="Helical" evidence="1">
    <location>
        <begin position="35"/>
        <end position="56"/>
    </location>
</feature>
<dbReference type="EMBL" id="PCFF01000004">
    <property type="protein sequence ID" value="PVU63650.1"/>
    <property type="molecule type" value="Genomic_DNA"/>
</dbReference>
<keyword evidence="1" id="KW-0812">Transmembrane</keyword>
<keyword evidence="1" id="KW-1133">Transmembrane helix</keyword>
<reference evidence="2 3" key="1">
    <citation type="submission" date="2017-09" db="EMBL/GenBank/DDBJ databases">
        <title>Molecular Epidemiology of Livestock-Associated Methicillin Resistant Staphylococcus aureus (LA-MRSA) and Extended-Spectrum Beta-Lactamase (ESBL)-Producing Enterobacteriaceae in Pigs and Exposed Workers in Cameroon and South Africa.</title>
        <authorList>
            <person name="Founou L."/>
            <person name="Founou R.C."/>
            <person name="Allam M."/>
            <person name="Ismail A."/>
            <person name="Essack S.Y."/>
        </authorList>
    </citation>
    <scope>NUCLEOTIDE SEQUENCE [LARGE SCALE GENOMIC DNA]</scope>
    <source>
        <strain evidence="2 3">HH516E4IA</strain>
    </source>
</reference>
<evidence type="ECO:0000313" key="3">
    <source>
        <dbReference type="Proteomes" id="UP000245817"/>
    </source>
</evidence>
<proteinExistence type="predicted"/>
<dbReference type="AlphaFoldDB" id="A0AAX1BXH0"/>
<dbReference type="RefSeq" id="WP_074193881.1">
    <property type="nucleotide sequence ID" value="NZ_BAABZZ010000026.1"/>
</dbReference>
<dbReference type="Pfam" id="PF14373">
    <property type="entry name" value="Imm_superinfect"/>
    <property type="match status" value="1"/>
</dbReference>
<keyword evidence="1" id="KW-0472">Membrane</keyword>
<feature type="transmembrane region" description="Helical" evidence="1">
    <location>
        <begin position="6"/>
        <end position="23"/>
    </location>
</feature>
<evidence type="ECO:0000313" key="2">
    <source>
        <dbReference type="EMBL" id="PVU63650.1"/>
    </source>
</evidence>
<name>A0AAX1BXH0_KLEPN</name>
<protein>
    <submittedName>
        <fullName evidence="2">Superinfection immunity protein</fullName>
    </submittedName>
</protein>